<dbReference type="EMBL" id="VOHS01000003">
    <property type="protein sequence ID" value="TWW01915.1"/>
    <property type="molecule type" value="Genomic_DNA"/>
</dbReference>
<protein>
    <submittedName>
        <fullName evidence="1">Crp/Fnr family transcriptional regulator</fullName>
    </submittedName>
</protein>
<dbReference type="RefSeq" id="WP_146304084.1">
    <property type="nucleotide sequence ID" value="NZ_VOHS01000003.1"/>
</dbReference>
<evidence type="ECO:0000313" key="1">
    <source>
        <dbReference type="EMBL" id="TWW01915.1"/>
    </source>
</evidence>
<dbReference type="Proteomes" id="UP000318815">
    <property type="component" value="Unassembled WGS sequence"/>
</dbReference>
<dbReference type="AlphaFoldDB" id="A0A5C6LWU0"/>
<sequence>MRYVASVKSTYRVGRKLTDEEFDYVLSFCPGEYKKHNALVREGDMVKHEYFVLKGCLRAYMTEASTGKEFTYQFAAEGWWISERESL</sequence>
<reference evidence="1 2" key="1">
    <citation type="submission" date="2019-08" db="EMBL/GenBank/DDBJ databases">
        <title>Whole genome sequencing of chitin degrading bacteria Chitinophaga pinensis YS16.</title>
        <authorList>
            <person name="Singh R.P."/>
            <person name="Manchanda G."/>
            <person name="Maurya I.K."/>
            <person name="Joshi N.K."/>
            <person name="Srivastava A.K."/>
        </authorList>
    </citation>
    <scope>NUCLEOTIDE SEQUENCE [LARGE SCALE GENOMIC DNA]</scope>
    <source>
        <strain evidence="1 2">YS-16</strain>
    </source>
</reference>
<proteinExistence type="predicted"/>
<dbReference type="InterPro" id="IPR018490">
    <property type="entry name" value="cNMP-bd_dom_sf"/>
</dbReference>
<accession>A0A5C6LWU0</accession>
<keyword evidence="2" id="KW-1185">Reference proteome</keyword>
<dbReference type="Gene3D" id="2.60.120.10">
    <property type="entry name" value="Jelly Rolls"/>
    <property type="match status" value="1"/>
</dbReference>
<organism evidence="1 2">
    <name type="scientific">Chitinophaga pinensis</name>
    <dbReference type="NCBI Taxonomy" id="79329"/>
    <lineage>
        <taxon>Bacteria</taxon>
        <taxon>Pseudomonadati</taxon>
        <taxon>Bacteroidota</taxon>
        <taxon>Chitinophagia</taxon>
        <taxon>Chitinophagales</taxon>
        <taxon>Chitinophagaceae</taxon>
        <taxon>Chitinophaga</taxon>
    </lineage>
</organism>
<gene>
    <name evidence="1" type="ORF">FEF09_04950</name>
</gene>
<evidence type="ECO:0000313" key="2">
    <source>
        <dbReference type="Proteomes" id="UP000318815"/>
    </source>
</evidence>
<dbReference type="InterPro" id="IPR014710">
    <property type="entry name" value="RmlC-like_jellyroll"/>
</dbReference>
<dbReference type="OrthoDB" id="1092431at2"/>
<dbReference type="SUPFAM" id="SSF51206">
    <property type="entry name" value="cAMP-binding domain-like"/>
    <property type="match status" value="1"/>
</dbReference>
<comment type="caution">
    <text evidence="1">The sequence shown here is derived from an EMBL/GenBank/DDBJ whole genome shotgun (WGS) entry which is preliminary data.</text>
</comment>
<name>A0A5C6LWU0_9BACT</name>